<organism evidence="5 6">
    <name type="scientific">Patiria miniata</name>
    <name type="common">Bat star</name>
    <name type="synonym">Asterina miniata</name>
    <dbReference type="NCBI Taxonomy" id="46514"/>
    <lineage>
        <taxon>Eukaryota</taxon>
        <taxon>Metazoa</taxon>
        <taxon>Echinodermata</taxon>
        <taxon>Eleutherozoa</taxon>
        <taxon>Asterozoa</taxon>
        <taxon>Asteroidea</taxon>
        <taxon>Valvatacea</taxon>
        <taxon>Valvatida</taxon>
        <taxon>Asterinidae</taxon>
        <taxon>Patiria</taxon>
    </lineage>
</organism>
<dbReference type="GO" id="GO:0004651">
    <property type="term" value="F:polynucleotide 5'-phosphatase activity"/>
    <property type="evidence" value="ECO:0007669"/>
    <property type="project" value="TreeGrafter"/>
</dbReference>
<dbReference type="RefSeq" id="XP_038064356.1">
    <property type="nucleotide sequence ID" value="XM_038208428.1"/>
</dbReference>
<evidence type="ECO:0000256" key="1">
    <source>
        <dbReference type="ARBA" id="ARBA00022801"/>
    </source>
</evidence>
<dbReference type="InterPro" id="IPR016130">
    <property type="entry name" value="Tyr_Pase_AS"/>
</dbReference>
<keyword evidence="6" id="KW-1185">Reference proteome</keyword>
<reference evidence="5" key="1">
    <citation type="submission" date="2022-11" db="UniProtKB">
        <authorList>
            <consortium name="EnsemblMetazoa"/>
        </authorList>
    </citation>
    <scope>IDENTIFICATION</scope>
</reference>
<dbReference type="InterPro" id="IPR029021">
    <property type="entry name" value="Prot-tyrosine_phosphatase-like"/>
</dbReference>
<evidence type="ECO:0000256" key="3">
    <source>
        <dbReference type="SAM" id="MobiDB-lite"/>
    </source>
</evidence>
<evidence type="ECO:0000256" key="2">
    <source>
        <dbReference type="ARBA" id="ARBA00022912"/>
    </source>
</evidence>
<accession>A0A914ALB5</accession>
<dbReference type="InterPro" id="IPR020422">
    <property type="entry name" value="TYR_PHOSPHATASE_DUAL_dom"/>
</dbReference>
<dbReference type="PROSITE" id="PS50056">
    <property type="entry name" value="TYR_PHOSPHATASE_2"/>
    <property type="match status" value="1"/>
</dbReference>
<dbReference type="InterPro" id="IPR000340">
    <property type="entry name" value="Dual-sp_phosphatase_cat-dom"/>
</dbReference>
<dbReference type="CTD" id="8446"/>
<dbReference type="InterPro" id="IPR051029">
    <property type="entry name" value="mRNA_Capping_Enz/RNA_Phosphat"/>
</dbReference>
<dbReference type="Proteomes" id="UP000887568">
    <property type="component" value="Unplaced"/>
</dbReference>
<sequence length="367" mass="42217">MPKRKIPERWECYEPLGRTINGTRLIAFKVPLNKALSENLPPRFRFTPEDLLKRVKESGLGLGLIIDLTNTSRYYNPQDFVQAGIEYRKLYTEGHVIPQQKIVQSFTTIVQEFTHQHSDDDLVIGVHCTHGINRTGYLLCRYMIECLGWTASAALAAFGKARGHEMERSNYIADLHSLSSEARQPSKTPSGHVHVMQVDDLSTQSSTDGERGSSLHYTTKLMGPDNRNVQGISCDSRIRKHKDQYRYQPYNCRGTKTLQYSRGCKSGFKGPQDKSLSDRGQSSIAYQKQWQSHNESTRNRGWNSRNEDRRYYQQPQARQYNDYPAPWVGNSAWANFHGYQSHRQFDHTGHIVSQVSRRNRGRTNGKM</sequence>
<dbReference type="PANTHER" id="PTHR10367">
    <property type="entry name" value="MRNA-CAPPING ENZYME"/>
    <property type="match status" value="1"/>
</dbReference>
<feature type="domain" description="Tyrosine specific protein phosphatases" evidence="4">
    <location>
        <begin position="104"/>
        <end position="173"/>
    </location>
</feature>
<feature type="region of interest" description="Disordered" evidence="3">
    <location>
        <begin position="202"/>
        <end position="222"/>
    </location>
</feature>
<dbReference type="InterPro" id="IPR000387">
    <property type="entry name" value="Tyr_Pase_dom"/>
</dbReference>
<feature type="region of interest" description="Disordered" evidence="3">
    <location>
        <begin position="288"/>
        <end position="307"/>
    </location>
</feature>
<dbReference type="SUPFAM" id="SSF52799">
    <property type="entry name" value="(Phosphotyrosine protein) phosphatases II"/>
    <property type="match status" value="1"/>
</dbReference>
<dbReference type="OMA" id="SSHYAIN"/>
<dbReference type="PROSITE" id="PS00383">
    <property type="entry name" value="TYR_PHOSPHATASE_1"/>
    <property type="match status" value="1"/>
</dbReference>
<keyword evidence="2" id="KW-0904">Protein phosphatase</keyword>
<dbReference type="SMART" id="SM00195">
    <property type="entry name" value="DSPc"/>
    <property type="match status" value="1"/>
</dbReference>
<dbReference type="Pfam" id="PF00782">
    <property type="entry name" value="DSPc"/>
    <property type="match status" value="1"/>
</dbReference>
<dbReference type="AlphaFoldDB" id="A0A914ALB5"/>
<evidence type="ECO:0000313" key="5">
    <source>
        <dbReference type="EnsemblMetazoa" id="XP_038064356.1"/>
    </source>
</evidence>
<feature type="region of interest" description="Disordered" evidence="3">
    <location>
        <begin position="263"/>
        <end position="283"/>
    </location>
</feature>
<evidence type="ECO:0000313" key="6">
    <source>
        <dbReference type="Proteomes" id="UP000887568"/>
    </source>
</evidence>
<dbReference type="EnsemblMetazoa" id="XM_038208428.1">
    <property type="protein sequence ID" value="XP_038064356.1"/>
    <property type="gene ID" value="LOC119734843"/>
</dbReference>
<feature type="compositionally biased region" description="Polar residues" evidence="3">
    <location>
        <begin position="288"/>
        <end position="304"/>
    </location>
</feature>
<dbReference type="PANTHER" id="PTHR10367:SF9">
    <property type="entry name" value="DUAL-SPECIFICITY PHOSPHATASE 11 (RNA_RNP COMPLEX 1-INTERACTING)"/>
    <property type="match status" value="1"/>
</dbReference>
<protein>
    <recommendedName>
        <fullName evidence="4">Tyrosine specific protein phosphatases domain-containing protein</fullName>
    </recommendedName>
</protein>
<proteinExistence type="predicted"/>
<evidence type="ECO:0000259" key="4">
    <source>
        <dbReference type="PROSITE" id="PS50056"/>
    </source>
</evidence>
<dbReference type="Gene3D" id="3.90.190.10">
    <property type="entry name" value="Protein tyrosine phosphatase superfamily"/>
    <property type="match status" value="1"/>
</dbReference>
<dbReference type="GO" id="GO:0004721">
    <property type="term" value="F:phosphoprotein phosphatase activity"/>
    <property type="evidence" value="ECO:0007669"/>
    <property type="project" value="UniProtKB-KW"/>
</dbReference>
<keyword evidence="1" id="KW-0378">Hydrolase</keyword>
<name>A0A914ALB5_PATMI</name>
<dbReference type="GeneID" id="119734843"/>
<dbReference type="OrthoDB" id="200924at2759"/>